<evidence type="ECO:0000313" key="1">
    <source>
        <dbReference type="EMBL" id="SOQ34890.1"/>
    </source>
</evidence>
<reference evidence="1" key="1">
    <citation type="submission" date="2016-07" db="EMBL/GenBank/DDBJ databases">
        <authorList>
            <person name="Bretaudeau A."/>
        </authorList>
    </citation>
    <scope>NUCLEOTIDE SEQUENCE</scope>
    <source>
        <strain evidence="1">Rice</strain>
        <tissue evidence="1">Whole body</tissue>
    </source>
</reference>
<accession>A0A2H1V229</accession>
<name>A0A2H1V229_SPOFR</name>
<proteinExistence type="predicted"/>
<organism evidence="1">
    <name type="scientific">Spodoptera frugiperda</name>
    <name type="common">Fall armyworm</name>
    <dbReference type="NCBI Taxonomy" id="7108"/>
    <lineage>
        <taxon>Eukaryota</taxon>
        <taxon>Metazoa</taxon>
        <taxon>Ecdysozoa</taxon>
        <taxon>Arthropoda</taxon>
        <taxon>Hexapoda</taxon>
        <taxon>Insecta</taxon>
        <taxon>Pterygota</taxon>
        <taxon>Neoptera</taxon>
        <taxon>Endopterygota</taxon>
        <taxon>Lepidoptera</taxon>
        <taxon>Glossata</taxon>
        <taxon>Ditrysia</taxon>
        <taxon>Noctuoidea</taxon>
        <taxon>Noctuidae</taxon>
        <taxon>Amphipyrinae</taxon>
        <taxon>Spodoptera</taxon>
    </lineage>
</organism>
<protein>
    <submittedName>
        <fullName evidence="1">SFRICE_003303</fullName>
    </submittedName>
</protein>
<gene>
    <name evidence="1" type="ORF">SFRICE_003303</name>
</gene>
<dbReference type="AlphaFoldDB" id="A0A2H1V229"/>
<dbReference type="EMBL" id="ODYU01000330">
    <property type="protein sequence ID" value="SOQ34890.1"/>
    <property type="molecule type" value="Genomic_DNA"/>
</dbReference>
<sequence>MYTAHAEGGDGIPVSLTWSLLPTISLRIPQYVPPCPPQVFTVMTPERFLSANQKQETTEAPMSAPLEPLLKDLLQGQRAQPSIATRYTGVYSQFSIGSHSSILEETADDVIASQKVFVLHLLE</sequence>